<keyword evidence="1" id="KW-0812">Transmembrane</keyword>
<evidence type="ECO:0000313" key="2">
    <source>
        <dbReference type="EMBL" id="JAP12962.1"/>
    </source>
</evidence>
<proteinExistence type="predicted"/>
<protein>
    <submittedName>
        <fullName evidence="2">Putative ovule protein</fullName>
    </submittedName>
</protein>
<reference evidence="2" key="1">
    <citation type="submission" date="2015-12" db="EMBL/GenBank/DDBJ databases">
        <title>Gene expression during late stages of embryo sac development: a critical building block for successful pollen-pistil interactions.</title>
        <authorList>
            <person name="Liu Y."/>
            <person name="Joly V."/>
            <person name="Sabar M."/>
            <person name="Matton D.P."/>
        </authorList>
    </citation>
    <scope>NUCLEOTIDE SEQUENCE</scope>
</reference>
<dbReference type="AlphaFoldDB" id="A0A0V0GXU4"/>
<dbReference type="EMBL" id="GEDG01028771">
    <property type="protein sequence ID" value="JAP12962.1"/>
    <property type="molecule type" value="Transcribed_RNA"/>
</dbReference>
<keyword evidence="1" id="KW-0472">Membrane</keyword>
<name>A0A0V0GXU4_SOLCH</name>
<feature type="transmembrane region" description="Helical" evidence="1">
    <location>
        <begin position="20"/>
        <end position="41"/>
    </location>
</feature>
<sequence length="90" mass="10888">MTLIINWIDSKARVGLVRVWGVYSMFWEFPFWILVVMLCWLHDFHSLRFNYACYFEFDFLIGSCCGWMEPKRSKRECKKVVSCPQSDLYL</sequence>
<evidence type="ECO:0000256" key="1">
    <source>
        <dbReference type="SAM" id="Phobius"/>
    </source>
</evidence>
<keyword evidence="1" id="KW-1133">Transmembrane helix</keyword>
<organism evidence="2">
    <name type="scientific">Solanum chacoense</name>
    <name type="common">Chaco potato</name>
    <dbReference type="NCBI Taxonomy" id="4108"/>
    <lineage>
        <taxon>Eukaryota</taxon>
        <taxon>Viridiplantae</taxon>
        <taxon>Streptophyta</taxon>
        <taxon>Embryophyta</taxon>
        <taxon>Tracheophyta</taxon>
        <taxon>Spermatophyta</taxon>
        <taxon>Magnoliopsida</taxon>
        <taxon>eudicotyledons</taxon>
        <taxon>Gunneridae</taxon>
        <taxon>Pentapetalae</taxon>
        <taxon>asterids</taxon>
        <taxon>lamiids</taxon>
        <taxon>Solanales</taxon>
        <taxon>Solanaceae</taxon>
        <taxon>Solanoideae</taxon>
        <taxon>Solaneae</taxon>
        <taxon>Solanum</taxon>
    </lineage>
</organism>
<accession>A0A0V0GXU4</accession>